<keyword evidence="4" id="KW-1185">Reference proteome</keyword>
<protein>
    <recommendedName>
        <fullName evidence="2">MoaB/Mog domain-containing protein</fullName>
    </recommendedName>
</protein>
<dbReference type="AlphaFoldDB" id="A0ABD1EHZ7"/>
<dbReference type="Proteomes" id="UP001566132">
    <property type="component" value="Unassembled WGS sequence"/>
</dbReference>
<evidence type="ECO:0000313" key="4">
    <source>
        <dbReference type="Proteomes" id="UP001566132"/>
    </source>
</evidence>
<evidence type="ECO:0000256" key="1">
    <source>
        <dbReference type="ARBA" id="ARBA00007589"/>
    </source>
</evidence>
<dbReference type="EMBL" id="JBDJPC010000007">
    <property type="protein sequence ID" value="KAL1494324.1"/>
    <property type="molecule type" value="Genomic_DNA"/>
</dbReference>
<sequence>MSTKWLRHFLKGNIRNIHTNIKNTSKNEMPTASILVIGDEILKGDVPDTNSSFLAKELHRLGLKLKKISVIADDVTEITEEVKIFSNQYDYVITTGGIGPTHDDVTYEGVALAFDVPLYLHPELKAICTKFYCTKDPKDAGMKLAFIPQSSKLNFQTVSGGRLSYPNVSIENVYMFPGIPELLKKTFLEVGPLLFRSPKRFYSKHFFCKLPEHEIVAELQKVVDEFPDVQFGSYPKMYHNIYKVKVTIESCCEETTLQAYSRLMELMPTSAVVNIDDI</sequence>
<dbReference type="InterPro" id="IPR050101">
    <property type="entry name" value="CinA"/>
</dbReference>
<comment type="caution">
    <text evidence="3">The sequence shown here is derived from an EMBL/GenBank/DDBJ whole genome shotgun (WGS) entry which is preliminary data.</text>
</comment>
<name>A0ABD1EHZ7_HYPHA</name>
<proteinExistence type="inferred from homology"/>
<dbReference type="Gene3D" id="3.40.980.10">
    <property type="entry name" value="MoaB/Mog-like domain"/>
    <property type="match status" value="1"/>
</dbReference>
<comment type="similarity">
    <text evidence="1">In the N-terminal section; belongs to the MoaB/Mog family.</text>
</comment>
<dbReference type="InterPro" id="IPR036425">
    <property type="entry name" value="MoaB/Mog-like_dom_sf"/>
</dbReference>
<dbReference type="PANTHER" id="PTHR13939">
    <property type="entry name" value="NICOTINAMIDE-NUCLEOTIDE AMIDOHYDROLASE PNCC"/>
    <property type="match status" value="1"/>
</dbReference>
<accession>A0ABD1EHZ7</accession>
<dbReference type="CDD" id="cd00885">
    <property type="entry name" value="cinA"/>
    <property type="match status" value="1"/>
</dbReference>
<dbReference type="Pfam" id="PF24102">
    <property type="entry name" value="FLAD1_M"/>
    <property type="match status" value="1"/>
</dbReference>
<dbReference type="Pfam" id="PF00994">
    <property type="entry name" value="MoCF_biosynth"/>
    <property type="match status" value="1"/>
</dbReference>
<feature type="domain" description="MoaB/Mog" evidence="2">
    <location>
        <begin position="33"/>
        <end position="197"/>
    </location>
</feature>
<dbReference type="InterPro" id="IPR056596">
    <property type="entry name" value="FLAD1_M"/>
</dbReference>
<dbReference type="SUPFAM" id="SSF53218">
    <property type="entry name" value="Molybdenum cofactor biosynthesis proteins"/>
    <property type="match status" value="1"/>
</dbReference>
<gene>
    <name evidence="3" type="ORF">ABEB36_009939</name>
</gene>
<reference evidence="3 4" key="1">
    <citation type="submission" date="2024-05" db="EMBL/GenBank/DDBJ databases">
        <title>Genetic variation in Jamaican populations of the coffee berry borer (Hypothenemus hampei).</title>
        <authorList>
            <person name="Errbii M."/>
            <person name="Myrie A."/>
        </authorList>
    </citation>
    <scope>NUCLEOTIDE SEQUENCE [LARGE SCALE GENOMIC DNA]</scope>
    <source>
        <strain evidence="3">JA-Hopewell-2020-01-JO</strain>
        <tissue evidence="3">Whole body</tissue>
    </source>
</reference>
<organism evidence="3 4">
    <name type="scientific">Hypothenemus hampei</name>
    <name type="common">Coffee berry borer</name>
    <dbReference type="NCBI Taxonomy" id="57062"/>
    <lineage>
        <taxon>Eukaryota</taxon>
        <taxon>Metazoa</taxon>
        <taxon>Ecdysozoa</taxon>
        <taxon>Arthropoda</taxon>
        <taxon>Hexapoda</taxon>
        <taxon>Insecta</taxon>
        <taxon>Pterygota</taxon>
        <taxon>Neoptera</taxon>
        <taxon>Endopterygota</taxon>
        <taxon>Coleoptera</taxon>
        <taxon>Polyphaga</taxon>
        <taxon>Cucujiformia</taxon>
        <taxon>Curculionidae</taxon>
        <taxon>Scolytinae</taxon>
        <taxon>Hypothenemus</taxon>
    </lineage>
</organism>
<dbReference type="PANTHER" id="PTHR13939:SF0">
    <property type="entry name" value="NMN AMIDOHYDROLASE-LIKE PROTEIN YFAY"/>
    <property type="match status" value="1"/>
</dbReference>
<dbReference type="InterPro" id="IPR001453">
    <property type="entry name" value="MoaB/Mog_dom"/>
</dbReference>
<evidence type="ECO:0000313" key="3">
    <source>
        <dbReference type="EMBL" id="KAL1494324.1"/>
    </source>
</evidence>
<evidence type="ECO:0000259" key="2">
    <source>
        <dbReference type="SMART" id="SM00852"/>
    </source>
</evidence>
<dbReference type="SMART" id="SM00852">
    <property type="entry name" value="MoCF_biosynth"/>
    <property type="match status" value="1"/>
</dbReference>